<evidence type="ECO:0000313" key="3">
    <source>
        <dbReference type="EMBL" id="MDE1461161.1"/>
    </source>
</evidence>
<dbReference type="Pfam" id="PF14333">
    <property type="entry name" value="DUF4389"/>
    <property type="match status" value="1"/>
</dbReference>
<evidence type="ECO:0000256" key="1">
    <source>
        <dbReference type="SAM" id="MobiDB-lite"/>
    </source>
</evidence>
<dbReference type="RefSeq" id="WP_274687528.1">
    <property type="nucleotide sequence ID" value="NZ_JAPMOU010000003.1"/>
</dbReference>
<sequence length="116" mass="13381">MDQSVKQNIKSDSQWLRVLFIVLYGIAYQVAELVVLFVVIIQILFALFTGEPNQKLIQFADGVNRFILQILQFITYKTDEKPFPFQDWPELSAELEQPSAHLKQPLVDSEKPAADR</sequence>
<evidence type="ECO:0000313" key="4">
    <source>
        <dbReference type="Proteomes" id="UP001528823"/>
    </source>
</evidence>
<dbReference type="InterPro" id="IPR025498">
    <property type="entry name" value="DUF4389"/>
</dbReference>
<reference evidence="3 4" key="1">
    <citation type="submission" date="2022-11" db="EMBL/GenBank/DDBJ databases">
        <title>Spartinivicinus poritis sp. nov., isolated from scleractinian coral Porites lutea.</title>
        <authorList>
            <person name="Zhang G."/>
            <person name="Cai L."/>
            <person name="Wei Q."/>
        </authorList>
    </citation>
    <scope>NUCLEOTIDE SEQUENCE [LARGE SCALE GENOMIC DNA]</scope>
    <source>
        <strain evidence="3 4">A2-2</strain>
    </source>
</reference>
<keyword evidence="2" id="KW-0812">Transmembrane</keyword>
<keyword evidence="2" id="KW-0472">Membrane</keyword>
<name>A0ABT5U582_9GAMM</name>
<feature type="region of interest" description="Disordered" evidence="1">
    <location>
        <begin position="97"/>
        <end position="116"/>
    </location>
</feature>
<keyword evidence="4" id="KW-1185">Reference proteome</keyword>
<proteinExistence type="predicted"/>
<gene>
    <name evidence="3" type="ORF">ORQ98_04205</name>
</gene>
<comment type="caution">
    <text evidence="3">The sequence shown here is derived from an EMBL/GenBank/DDBJ whole genome shotgun (WGS) entry which is preliminary data.</text>
</comment>
<protein>
    <submittedName>
        <fullName evidence="3">DUF4389 domain-containing protein</fullName>
    </submittedName>
</protein>
<dbReference type="EMBL" id="JAPMOU010000003">
    <property type="protein sequence ID" value="MDE1461161.1"/>
    <property type="molecule type" value="Genomic_DNA"/>
</dbReference>
<feature type="transmembrane region" description="Helical" evidence="2">
    <location>
        <begin position="21"/>
        <end position="48"/>
    </location>
</feature>
<organism evidence="3 4">
    <name type="scientific">Spartinivicinus poritis</name>
    <dbReference type="NCBI Taxonomy" id="2994640"/>
    <lineage>
        <taxon>Bacteria</taxon>
        <taxon>Pseudomonadati</taxon>
        <taxon>Pseudomonadota</taxon>
        <taxon>Gammaproteobacteria</taxon>
        <taxon>Oceanospirillales</taxon>
        <taxon>Zooshikellaceae</taxon>
        <taxon>Spartinivicinus</taxon>
    </lineage>
</organism>
<evidence type="ECO:0000256" key="2">
    <source>
        <dbReference type="SAM" id="Phobius"/>
    </source>
</evidence>
<keyword evidence="2" id="KW-1133">Transmembrane helix</keyword>
<dbReference type="Proteomes" id="UP001528823">
    <property type="component" value="Unassembled WGS sequence"/>
</dbReference>
<accession>A0ABT5U582</accession>